<gene>
    <name evidence="1" type="ORF">RRG08_045774</name>
</gene>
<protein>
    <submittedName>
        <fullName evidence="1">Uncharacterized protein</fullName>
    </submittedName>
</protein>
<evidence type="ECO:0000313" key="2">
    <source>
        <dbReference type="Proteomes" id="UP001283361"/>
    </source>
</evidence>
<proteinExistence type="predicted"/>
<reference evidence="1" key="1">
    <citation type="journal article" date="2023" name="G3 (Bethesda)">
        <title>A reference genome for the long-term kleptoplast-retaining sea slug Elysia crispata morphotype clarki.</title>
        <authorList>
            <person name="Eastman K.E."/>
            <person name="Pendleton A.L."/>
            <person name="Shaikh M.A."/>
            <person name="Suttiyut T."/>
            <person name="Ogas R."/>
            <person name="Tomko P."/>
            <person name="Gavelis G."/>
            <person name="Widhalm J.R."/>
            <person name="Wisecaver J.H."/>
        </authorList>
    </citation>
    <scope>NUCLEOTIDE SEQUENCE</scope>
    <source>
        <strain evidence="1">ECLA1</strain>
    </source>
</reference>
<dbReference type="EMBL" id="JAWDGP010000847">
    <property type="protein sequence ID" value="KAK3796767.1"/>
    <property type="molecule type" value="Genomic_DNA"/>
</dbReference>
<organism evidence="1 2">
    <name type="scientific">Elysia crispata</name>
    <name type="common">lettuce slug</name>
    <dbReference type="NCBI Taxonomy" id="231223"/>
    <lineage>
        <taxon>Eukaryota</taxon>
        <taxon>Metazoa</taxon>
        <taxon>Spiralia</taxon>
        <taxon>Lophotrochozoa</taxon>
        <taxon>Mollusca</taxon>
        <taxon>Gastropoda</taxon>
        <taxon>Heterobranchia</taxon>
        <taxon>Euthyneura</taxon>
        <taxon>Panpulmonata</taxon>
        <taxon>Sacoglossa</taxon>
        <taxon>Placobranchoidea</taxon>
        <taxon>Plakobranchidae</taxon>
        <taxon>Elysia</taxon>
    </lineage>
</organism>
<sequence>MEGMELNFESFALKPAAAACRIVTSSVNLDLTEKSRGCNSGQQGPCPTNTTASLWNQLDSLAAKVTKQRPNISGTRGVSHGTGGVYSDMSHLLVENITCSFRLISGCYSQLRARGKHVL</sequence>
<comment type="caution">
    <text evidence="1">The sequence shown here is derived from an EMBL/GenBank/DDBJ whole genome shotgun (WGS) entry which is preliminary data.</text>
</comment>
<accession>A0AAE1B1G6</accession>
<dbReference type="Proteomes" id="UP001283361">
    <property type="component" value="Unassembled WGS sequence"/>
</dbReference>
<dbReference type="AlphaFoldDB" id="A0AAE1B1G6"/>
<name>A0AAE1B1G6_9GAST</name>
<evidence type="ECO:0000313" key="1">
    <source>
        <dbReference type="EMBL" id="KAK3796767.1"/>
    </source>
</evidence>
<keyword evidence="2" id="KW-1185">Reference proteome</keyword>